<evidence type="ECO:0000256" key="7">
    <source>
        <dbReference type="ARBA" id="ARBA00022781"/>
    </source>
</evidence>
<evidence type="ECO:0000256" key="1">
    <source>
        <dbReference type="ARBA" id="ARBA00004304"/>
    </source>
</evidence>
<protein>
    <recommendedName>
        <fullName evidence="12">ATP synthase complex subunit 8</fullName>
    </recommendedName>
</protein>
<keyword evidence="6 12" id="KW-0812">Transmembrane</keyword>
<evidence type="ECO:0000256" key="8">
    <source>
        <dbReference type="ARBA" id="ARBA00022989"/>
    </source>
</evidence>
<evidence type="ECO:0000256" key="5">
    <source>
        <dbReference type="ARBA" id="ARBA00022547"/>
    </source>
</evidence>
<sequence length="54" mass="6572">MPQIWPMNWLILFMFFIITFLVFLSVFYFNMSLETNHQSSSSSSYNPVSLNWKW</sequence>
<comment type="subunit">
    <text evidence="3">F-type ATPases have 2 components, CF(1) - the catalytic core - and CF(0) - the membrane proton channel.</text>
</comment>
<evidence type="ECO:0000313" key="14">
    <source>
        <dbReference type="EMBL" id="QNV12144.1"/>
    </source>
</evidence>
<evidence type="ECO:0000256" key="4">
    <source>
        <dbReference type="ARBA" id="ARBA00022448"/>
    </source>
</evidence>
<keyword evidence="4 12" id="KW-0813">Transport</keyword>
<dbReference type="GO" id="GO:0031966">
    <property type="term" value="C:mitochondrial membrane"/>
    <property type="evidence" value="ECO:0007669"/>
    <property type="project" value="UniProtKB-SubCell"/>
</dbReference>
<name>A0A7L7S8T9_9CRUS</name>
<dbReference type="GO" id="GO:0045259">
    <property type="term" value="C:proton-transporting ATP synthase complex"/>
    <property type="evidence" value="ECO:0007669"/>
    <property type="project" value="UniProtKB-KW"/>
</dbReference>
<geneLocation type="mitochondrion" evidence="14"/>
<dbReference type="GO" id="GO:0015078">
    <property type="term" value="F:proton transmembrane transporter activity"/>
    <property type="evidence" value="ECO:0007669"/>
    <property type="project" value="InterPro"/>
</dbReference>
<keyword evidence="9 12" id="KW-0406">Ion transport</keyword>
<dbReference type="AlphaFoldDB" id="A0A7L7S8T9"/>
<dbReference type="InterPro" id="IPR001421">
    <property type="entry name" value="ATP8_metazoa"/>
</dbReference>
<comment type="subcellular location">
    <subcellularLocation>
        <location evidence="1 12">Mitochondrion membrane</location>
        <topology evidence="1 12">Single-pass membrane protein</topology>
    </subcellularLocation>
</comment>
<evidence type="ECO:0000256" key="3">
    <source>
        <dbReference type="ARBA" id="ARBA00011291"/>
    </source>
</evidence>
<evidence type="ECO:0000256" key="6">
    <source>
        <dbReference type="ARBA" id="ARBA00022692"/>
    </source>
</evidence>
<dbReference type="Pfam" id="PF00895">
    <property type="entry name" value="ATP-synt_8"/>
    <property type="match status" value="1"/>
</dbReference>
<accession>A0A7L7S8T9</accession>
<keyword evidence="11 13" id="KW-0472">Membrane</keyword>
<evidence type="ECO:0000256" key="13">
    <source>
        <dbReference type="SAM" id="Phobius"/>
    </source>
</evidence>
<keyword evidence="8 13" id="KW-1133">Transmembrane helix</keyword>
<reference evidence="14" key="1">
    <citation type="submission" date="2020-08" db="EMBL/GenBank/DDBJ databases">
        <title>DNAmark Project.</title>
        <authorList>
            <person name="Leerhoei F."/>
        </authorList>
    </citation>
    <scope>NUCLEOTIDE SEQUENCE</scope>
    <source>
        <strain evidence="14">DM584</strain>
    </source>
</reference>
<keyword evidence="5 12" id="KW-0138">CF(0)</keyword>
<proteinExistence type="inferred from homology"/>
<organism evidence="14">
    <name type="scientific">Simocephalus vetulus</name>
    <dbReference type="NCBI Taxonomy" id="77651"/>
    <lineage>
        <taxon>Eukaryota</taxon>
        <taxon>Metazoa</taxon>
        <taxon>Ecdysozoa</taxon>
        <taxon>Arthropoda</taxon>
        <taxon>Crustacea</taxon>
        <taxon>Branchiopoda</taxon>
        <taxon>Diplostraca</taxon>
        <taxon>Cladocera</taxon>
        <taxon>Anomopoda</taxon>
        <taxon>Daphniidae</taxon>
        <taxon>Simocephalus</taxon>
    </lineage>
</organism>
<comment type="similarity">
    <text evidence="2 12">Belongs to the ATPase protein 8 family.</text>
</comment>
<evidence type="ECO:0000256" key="10">
    <source>
        <dbReference type="ARBA" id="ARBA00023128"/>
    </source>
</evidence>
<keyword evidence="10 12" id="KW-0496">Mitochondrion</keyword>
<dbReference type="EMBL" id="MT862434">
    <property type="protein sequence ID" value="QNV12144.1"/>
    <property type="molecule type" value="Genomic_DNA"/>
</dbReference>
<evidence type="ECO:0000256" key="11">
    <source>
        <dbReference type="ARBA" id="ARBA00023136"/>
    </source>
</evidence>
<evidence type="ECO:0000256" key="9">
    <source>
        <dbReference type="ARBA" id="ARBA00023065"/>
    </source>
</evidence>
<gene>
    <name evidence="14" type="primary">ATP8</name>
</gene>
<evidence type="ECO:0000256" key="2">
    <source>
        <dbReference type="ARBA" id="ARBA00008892"/>
    </source>
</evidence>
<evidence type="ECO:0000256" key="12">
    <source>
        <dbReference type="RuleBase" id="RU003661"/>
    </source>
</evidence>
<feature type="transmembrane region" description="Helical" evidence="13">
    <location>
        <begin position="6"/>
        <end position="29"/>
    </location>
</feature>
<keyword evidence="7 12" id="KW-0375">Hydrogen ion transport</keyword>
<dbReference type="GO" id="GO:0015986">
    <property type="term" value="P:proton motive force-driven ATP synthesis"/>
    <property type="evidence" value="ECO:0007669"/>
    <property type="project" value="InterPro"/>
</dbReference>